<dbReference type="PANTHER" id="PTHR43610:SF1">
    <property type="entry name" value="N-ACETYLTRANSFERASE DOMAIN-CONTAINING PROTEIN"/>
    <property type="match status" value="1"/>
</dbReference>
<proteinExistence type="predicted"/>
<dbReference type="Gene3D" id="3.40.630.30">
    <property type="match status" value="1"/>
</dbReference>
<dbReference type="Proteomes" id="UP000316626">
    <property type="component" value="Unassembled WGS sequence"/>
</dbReference>
<evidence type="ECO:0000313" key="2">
    <source>
        <dbReference type="EMBL" id="TQR21860.1"/>
    </source>
</evidence>
<sequence length="220" mass="25714">MLGNVVKNFFSIPICFYYDIRKARCWDLAETIVYGDVSLRPMEQSDIQLLWELYNPEIFEFMLNKIENFEQLEQWLQVGIQQTNVAKTALAYVVEHTETKEIMGTTRIYGIDQVNHACEIGSTFYGKKFQRTHVNTTCKYLLLKHCFESLGMIRVQFKTDELNVSSQRAIERIGGIKEGVLRNERLRSNGTVRNAVVYSIINSEWEEVKKMLVQLMNKYS</sequence>
<dbReference type="AlphaFoldDB" id="A0A544TWP8"/>
<keyword evidence="3" id="KW-1185">Reference proteome</keyword>
<accession>A0A544TWP8</accession>
<protein>
    <submittedName>
        <fullName evidence="2">GNAT family N-acetyltransferase</fullName>
    </submittedName>
</protein>
<name>A0A544TWP8_9BACI</name>
<reference evidence="2 3" key="1">
    <citation type="submission" date="2019-06" db="EMBL/GenBank/DDBJ databases">
        <title>Psychrobacillus vulpis sp. nov., a new species isolated from feces of a red fox that inhabits in The Tablas de Daimiel Natural Park, Albacete, Spain.</title>
        <authorList>
            <person name="Rodriguez M."/>
            <person name="Reina J.C."/>
            <person name="Bejar V."/>
            <person name="Llamas I."/>
        </authorList>
    </citation>
    <scope>NUCLEOTIDE SEQUENCE [LARGE SCALE GENOMIC DNA]</scope>
    <source>
        <strain evidence="2 3">Z8</strain>
    </source>
</reference>
<gene>
    <name evidence="2" type="ORF">FG384_02160</name>
</gene>
<dbReference type="GO" id="GO:0016747">
    <property type="term" value="F:acyltransferase activity, transferring groups other than amino-acyl groups"/>
    <property type="evidence" value="ECO:0007669"/>
    <property type="project" value="InterPro"/>
</dbReference>
<dbReference type="InterPro" id="IPR016181">
    <property type="entry name" value="Acyl_CoA_acyltransferase"/>
</dbReference>
<comment type="caution">
    <text evidence="2">The sequence shown here is derived from an EMBL/GenBank/DDBJ whole genome shotgun (WGS) entry which is preliminary data.</text>
</comment>
<dbReference type="EMBL" id="VDGI01000001">
    <property type="protein sequence ID" value="TQR21860.1"/>
    <property type="molecule type" value="Genomic_DNA"/>
</dbReference>
<dbReference type="InterPro" id="IPR000182">
    <property type="entry name" value="GNAT_dom"/>
</dbReference>
<feature type="domain" description="N-acetyltransferase" evidence="1">
    <location>
        <begin position="37"/>
        <end position="203"/>
    </location>
</feature>
<dbReference type="PANTHER" id="PTHR43610">
    <property type="entry name" value="BLL6696 PROTEIN"/>
    <property type="match status" value="1"/>
</dbReference>
<dbReference type="OrthoDB" id="9795199at2"/>
<evidence type="ECO:0000259" key="1">
    <source>
        <dbReference type="PROSITE" id="PS51186"/>
    </source>
</evidence>
<dbReference type="SUPFAM" id="SSF55729">
    <property type="entry name" value="Acyl-CoA N-acyltransferases (Nat)"/>
    <property type="match status" value="1"/>
</dbReference>
<keyword evidence="2" id="KW-0808">Transferase</keyword>
<organism evidence="2 3">
    <name type="scientific">Psychrobacillus vulpis</name>
    <dbReference type="NCBI Taxonomy" id="2325572"/>
    <lineage>
        <taxon>Bacteria</taxon>
        <taxon>Bacillati</taxon>
        <taxon>Bacillota</taxon>
        <taxon>Bacilli</taxon>
        <taxon>Bacillales</taxon>
        <taxon>Bacillaceae</taxon>
        <taxon>Psychrobacillus</taxon>
    </lineage>
</organism>
<dbReference type="PROSITE" id="PS51186">
    <property type="entry name" value="GNAT"/>
    <property type="match status" value="1"/>
</dbReference>
<dbReference type="Pfam" id="PF13302">
    <property type="entry name" value="Acetyltransf_3"/>
    <property type="match status" value="1"/>
</dbReference>
<evidence type="ECO:0000313" key="3">
    <source>
        <dbReference type="Proteomes" id="UP000316626"/>
    </source>
</evidence>